<sequence>MDRYLSDITSFLIKNGACCVKDKEGNWPLHIAAKKGHLATIGVLLQLDYGSIYDQNKEGETAIHICLKNPKENVFEVVEKLLENKSSKLWLKLHDDSVLYLATVAANEIQTYDIDVQSITFQLVQILLRNGADPNNHSQDKIPLFSALKDRDLKTTALLLEASANINATNCKGKSGLHIILENSTKENDLCLTELLLDKGINVNLVDTDGKSAMFYLVKKYQCCNKSDINSFEDIFNVLFKHGADLNLSNTLEETVLCYFCSSGTLVEIGNILLKHGANPNIGCCLQNLLQNYRIYGNKTSSVLFVVSLLEKGADPNRRKIKGSNLIDSVQKTNIFFVEELIKNGVNINFCDDMKGTALHYACNLGNVKDRYEMSTLLVKHGSNLNAVSYSGERPLDIVVGNMIKEMTIEVHKAKEENCCKLTVDLYLLNLLVCGGADLCPTNKPYCGHSSFQTIPANNKSALFVLVSNGLFQTAEYLLRSGWDFEKEEWFDAFEVSELDLENIQINYITYKRHEIETKKAEFRSFLNNFKKGHESLATACRNQIRQHLLMISNGSEIETKISTLPLPAKIKSFLSLKECLQENEVILLDSNE</sequence>
<dbReference type="PROSITE" id="PS50225">
    <property type="entry name" value="SOCS"/>
    <property type="match status" value="1"/>
</dbReference>
<dbReference type="EMBL" id="UYJE01003138">
    <property type="protein sequence ID" value="VDI16912.1"/>
    <property type="molecule type" value="Genomic_DNA"/>
</dbReference>
<dbReference type="InterPro" id="IPR036770">
    <property type="entry name" value="Ankyrin_rpt-contain_sf"/>
</dbReference>
<evidence type="ECO:0000259" key="2">
    <source>
        <dbReference type="PROSITE" id="PS50225"/>
    </source>
</evidence>
<feature type="non-terminal residue" evidence="3">
    <location>
        <position position="1"/>
    </location>
</feature>
<feature type="domain" description="SOCS box" evidence="2">
    <location>
        <begin position="536"/>
        <end position="575"/>
    </location>
</feature>
<evidence type="ECO:0000313" key="4">
    <source>
        <dbReference type="Proteomes" id="UP000596742"/>
    </source>
</evidence>
<feature type="repeat" description="ANK" evidence="1">
    <location>
        <begin position="172"/>
        <end position="208"/>
    </location>
</feature>
<dbReference type="PROSITE" id="PS50297">
    <property type="entry name" value="ANK_REP_REGION"/>
    <property type="match status" value="1"/>
</dbReference>
<organism evidence="3 4">
    <name type="scientific">Mytilus galloprovincialis</name>
    <name type="common">Mediterranean mussel</name>
    <dbReference type="NCBI Taxonomy" id="29158"/>
    <lineage>
        <taxon>Eukaryota</taxon>
        <taxon>Metazoa</taxon>
        <taxon>Spiralia</taxon>
        <taxon>Lophotrochozoa</taxon>
        <taxon>Mollusca</taxon>
        <taxon>Bivalvia</taxon>
        <taxon>Autobranchia</taxon>
        <taxon>Pteriomorphia</taxon>
        <taxon>Mytilida</taxon>
        <taxon>Mytiloidea</taxon>
        <taxon>Mytilidae</taxon>
        <taxon>Mytilinae</taxon>
        <taxon>Mytilus</taxon>
    </lineage>
</organism>
<dbReference type="Proteomes" id="UP000596742">
    <property type="component" value="Unassembled WGS sequence"/>
</dbReference>
<dbReference type="InterPro" id="IPR002110">
    <property type="entry name" value="Ankyrin_rpt"/>
</dbReference>
<comment type="caution">
    <text evidence="3">The sequence shown here is derived from an EMBL/GenBank/DDBJ whole genome shotgun (WGS) entry which is preliminary data.</text>
</comment>
<dbReference type="SMART" id="SM00248">
    <property type="entry name" value="ANK"/>
    <property type="match status" value="10"/>
</dbReference>
<protein>
    <recommendedName>
        <fullName evidence="2">SOCS box domain-containing protein</fullName>
    </recommendedName>
</protein>
<dbReference type="Pfam" id="PF12796">
    <property type="entry name" value="Ank_2"/>
    <property type="match status" value="2"/>
</dbReference>
<feature type="repeat" description="ANK" evidence="1">
    <location>
        <begin position="24"/>
        <end position="46"/>
    </location>
</feature>
<dbReference type="InterPro" id="IPR001496">
    <property type="entry name" value="SOCS_box"/>
</dbReference>
<gene>
    <name evidence="3" type="ORF">MGAL_10B047337</name>
</gene>
<keyword evidence="4" id="KW-1185">Reference proteome</keyword>
<dbReference type="Gene3D" id="1.25.40.20">
    <property type="entry name" value="Ankyrin repeat-containing domain"/>
    <property type="match status" value="4"/>
</dbReference>
<dbReference type="PANTHER" id="PTHR24118">
    <property type="entry name" value="POTE ANKYRIN DOMAIN"/>
    <property type="match status" value="1"/>
</dbReference>
<dbReference type="Pfam" id="PF07525">
    <property type="entry name" value="SOCS_box"/>
    <property type="match status" value="1"/>
</dbReference>
<dbReference type="PRINTS" id="PR01415">
    <property type="entry name" value="ANKYRIN"/>
</dbReference>
<evidence type="ECO:0000256" key="1">
    <source>
        <dbReference type="PROSITE-ProRule" id="PRU00023"/>
    </source>
</evidence>
<dbReference type="OrthoDB" id="194358at2759"/>
<keyword evidence="1" id="KW-0040">ANK repeat</keyword>
<proteinExistence type="predicted"/>
<name>A0A8B6DAA7_MYTGA</name>
<dbReference type="PANTHER" id="PTHR24118:SF100">
    <property type="entry name" value="FYVE-TYPE DOMAIN-CONTAINING PROTEIN"/>
    <property type="match status" value="1"/>
</dbReference>
<evidence type="ECO:0000313" key="3">
    <source>
        <dbReference type="EMBL" id="VDI16912.1"/>
    </source>
</evidence>
<dbReference type="SUPFAM" id="SSF48403">
    <property type="entry name" value="Ankyrin repeat"/>
    <property type="match status" value="2"/>
</dbReference>
<dbReference type="PROSITE" id="PS50088">
    <property type="entry name" value="ANK_REPEAT"/>
    <property type="match status" value="3"/>
</dbReference>
<reference evidence="3" key="1">
    <citation type="submission" date="2018-11" db="EMBL/GenBank/DDBJ databases">
        <authorList>
            <person name="Alioto T."/>
            <person name="Alioto T."/>
        </authorList>
    </citation>
    <scope>NUCLEOTIDE SEQUENCE</scope>
</reference>
<feature type="repeat" description="ANK" evidence="1">
    <location>
        <begin position="354"/>
        <end position="390"/>
    </location>
</feature>
<dbReference type="AlphaFoldDB" id="A0A8B6DAA7"/>
<accession>A0A8B6DAA7</accession>